<proteinExistence type="predicted"/>
<gene>
    <name evidence="2" type="ORF">ThimaDRAFT_0958</name>
</gene>
<dbReference type="PANTHER" id="PTHR34107">
    <property type="entry name" value="SLL0198 PROTEIN-RELATED"/>
    <property type="match status" value="1"/>
</dbReference>
<dbReference type="eggNOG" id="COG4636">
    <property type="taxonomic scope" value="Bacteria"/>
</dbReference>
<reference evidence="2 3" key="1">
    <citation type="submission" date="2011-06" db="EMBL/GenBank/DDBJ databases">
        <title>The draft genome of Thiocapsa marina 5811.</title>
        <authorList>
            <consortium name="US DOE Joint Genome Institute (JGI-PGF)"/>
            <person name="Lucas S."/>
            <person name="Han J."/>
            <person name="Cheng J.-F."/>
            <person name="Goodwin L."/>
            <person name="Pitluck S."/>
            <person name="Peters L."/>
            <person name="Land M.L."/>
            <person name="Hauser L."/>
            <person name="Vogl K."/>
            <person name="Liu Z."/>
            <person name="Imhoff J."/>
            <person name="Thiel V."/>
            <person name="Frigaard N.-U."/>
            <person name="Bryant D."/>
            <person name="Woyke T.J."/>
        </authorList>
    </citation>
    <scope>NUCLEOTIDE SEQUENCE [LARGE SCALE GENOMIC DNA]</scope>
    <source>
        <strain evidence="2 3">5811</strain>
    </source>
</reference>
<organism evidence="2 3">
    <name type="scientific">Thiocapsa marina 5811</name>
    <dbReference type="NCBI Taxonomy" id="768671"/>
    <lineage>
        <taxon>Bacteria</taxon>
        <taxon>Pseudomonadati</taxon>
        <taxon>Pseudomonadota</taxon>
        <taxon>Gammaproteobacteria</taxon>
        <taxon>Chromatiales</taxon>
        <taxon>Chromatiaceae</taxon>
        <taxon>Thiocapsa</taxon>
    </lineage>
</organism>
<dbReference type="InterPro" id="IPR008538">
    <property type="entry name" value="Uma2"/>
</dbReference>
<evidence type="ECO:0000313" key="2">
    <source>
        <dbReference type="EMBL" id="EGV19512.1"/>
    </source>
</evidence>
<dbReference type="STRING" id="768671.ThimaDRAFT_0958"/>
<dbReference type="Proteomes" id="UP000005459">
    <property type="component" value="Unassembled WGS sequence"/>
</dbReference>
<dbReference type="PANTHER" id="PTHR34107:SF4">
    <property type="entry name" value="SLL1222 PROTEIN"/>
    <property type="match status" value="1"/>
</dbReference>
<dbReference type="Pfam" id="PF05685">
    <property type="entry name" value="Uma2"/>
    <property type="match status" value="1"/>
</dbReference>
<dbReference type="Gene3D" id="3.90.1570.10">
    <property type="entry name" value="tt1808, chain A"/>
    <property type="match status" value="1"/>
</dbReference>
<protein>
    <recommendedName>
        <fullName evidence="1">Putative restriction endonuclease domain-containing protein</fullName>
    </recommendedName>
</protein>
<evidence type="ECO:0000313" key="3">
    <source>
        <dbReference type="Proteomes" id="UP000005459"/>
    </source>
</evidence>
<accession>F9U8A0</accession>
<dbReference type="OrthoDB" id="461333at2"/>
<dbReference type="PATRIC" id="fig|768671.3.peg.1023"/>
<feature type="domain" description="Putative restriction endonuclease" evidence="1">
    <location>
        <begin position="14"/>
        <end position="175"/>
    </location>
</feature>
<dbReference type="RefSeq" id="WP_007191835.1">
    <property type="nucleotide sequence ID" value="NZ_AFWV01000003.1"/>
</dbReference>
<dbReference type="SUPFAM" id="SSF52980">
    <property type="entry name" value="Restriction endonuclease-like"/>
    <property type="match status" value="1"/>
</dbReference>
<dbReference type="CDD" id="cd06260">
    <property type="entry name" value="DUF820-like"/>
    <property type="match status" value="1"/>
</dbReference>
<dbReference type="AlphaFoldDB" id="F9U8A0"/>
<keyword evidence="3" id="KW-1185">Reference proteome</keyword>
<dbReference type="EMBL" id="AFWV01000003">
    <property type="protein sequence ID" value="EGV19512.1"/>
    <property type="molecule type" value="Genomic_DNA"/>
</dbReference>
<dbReference type="InterPro" id="IPR012296">
    <property type="entry name" value="Nuclease_put_TT1808"/>
</dbReference>
<sequence length="181" mass="20536">MEALKLKTVADLITSPEERVELIDGEIVRRPMARIDHGTAQTHTAIELGALTRRGGPGGWWIATEVSVAYEAHQCPSHDLAGWRKERLPERPSGIMELPPDWVCEIVSPGHERKDTLTLLLLLQHHRVPFYWLLWPEDRTLVAYALEAGQYRICATISEPTRVRVPPFDEIELDLGYILGE</sequence>
<name>F9U8A0_9GAMM</name>
<evidence type="ECO:0000259" key="1">
    <source>
        <dbReference type="Pfam" id="PF05685"/>
    </source>
</evidence>
<dbReference type="InterPro" id="IPR011335">
    <property type="entry name" value="Restrct_endonuc-II-like"/>
</dbReference>